<evidence type="ECO:0000313" key="4">
    <source>
        <dbReference type="Proteomes" id="UP000016930"/>
    </source>
</evidence>
<feature type="transmembrane region" description="Helical" evidence="1">
    <location>
        <begin position="158"/>
        <end position="179"/>
    </location>
</feature>
<dbReference type="EMBL" id="KB445819">
    <property type="protein sequence ID" value="EMD31397.1"/>
    <property type="molecule type" value="Genomic_DNA"/>
</dbReference>
<dbReference type="PANTHER" id="PTHR40465">
    <property type="entry name" value="CHROMOSOME 1, WHOLE GENOME SHOTGUN SEQUENCE"/>
    <property type="match status" value="1"/>
</dbReference>
<dbReference type="InterPro" id="IPR045339">
    <property type="entry name" value="DUF6534"/>
</dbReference>
<proteinExistence type="predicted"/>
<dbReference type="OrthoDB" id="2745105at2759"/>
<dbReference type="STRING" id="914234.M2QZL6"/>
<organism evidence="3 4">
    <name type="scientific">Ceriporiopsis subvermispora (strain B)</name>
    <name type="common">White-rot fungus</name>
    <name type="synonym">Gelatoporia subvermispora</name>
    <dbReference type="NCBI Taxonomy" id="914234"/>
    <lineage>
        <taxon>Eukaryota</taxon>
        <taxon>Fungi</taxon>
        <taxon>Dikarya</taxon>
        <taxon>Basidiomycota</taxon>
        <taxon>Agaricomycotina</taxon>
        <taxon>Agaricomycetes</taxon>
        <taxon>Polyporales</taxon>
        <taxon>Gelatoporiaceae</taxon>
        <taxon>Gelatoporia</taxon>
    </lineage>
</organism>
<keyword evidence="1" id="KW-1133">Transmembrane helix</keyword>
<dbReference type="AlphaFoldDB" id="M2QZL6"/>
<keyword evidence="1" id="KW-0472">Membrane</keyword>
<evidence type="ECO:0000256" key="1">
    <source>
        <dbReference type="SAM" id="Phobius"/>
    </source>
</evidence>
<evidence type="ECO:0000259" key="2">
    <source>
        <dbReference type="Pfam" id="PF20152"/>
    </source>
</evidence>
<sequence>MSLSFDSTLGAAFLGHFFSAALFGVTSVQSWIFFKNNRQDGPVLRSLIFFLWFLDALHAALLTWSMYHYLVTDFGNLLAVIRPFWTIAAVIVLTNTTNMFVRGIFAWRLWKLSGGVILVPVVIGLLSLYICGEAFYFVAKGLSVPTYFQMRPYSWSLYTAFAAEIVADGMITVLQYLYLRRYRTGMRYKSTDSVVQLLMMYSINTCLVTSMCGILCLITVRVVPYLAML</sequence>
<dbReference type="PANTHER" id="PTHR40465:SF1">
    <property type="entry name" value="DUF6534 DOMAIN-CONTAINING PROTEIN"/>
    <property type="match status" value="1"/>
</dbReference>
<keyword evidence="4" id="KW-1185">Reference proteome</keyword>
<dbReference type="Pfam" id="PF20152">
    <property type="entry name" value="DUF6534"/>
    <property type="match status" value="1"/>
</dbReference>
<feature type="transmembrane region" description="Helical" evidence="1">
    <location>
        <begin position="117"/>
        <end position="138"/>
    </location>
</feature>
<protein>
    <recommendedName>
        <fullName evidence="2">DUF6534 domain-containing protein</fullName>
    </recommendedName>
</protein>
<dbReference type="HOGENOM" id="CLU_046025_5_3_1"/>
<feature type="transmembrane region" description="Helical" evidence="1">
    <location>
        <begin position="84"/>
        <end position="105"/>
    </location>
</feature>
<feature type="transmembrane region" description="Helical" evidence="1">
    <location>
        <begin position="12"/>
        <end position="34"/>
    </location>
</feature>
<accession>M2QZL6</accession>
<evidence type="ECO:0000313" key="3">
    <source>
        <dbReference type="EMBL" id="EMD31397.1"/>
    </source>
</evidence>
<dbReference type="Proteomes" id="UP000016930">
    <property type="component" value="Unassembled WGS sequence"/>
</dbReference>
<name>M2QZL6_CERS8</name>
<keyword evidence="1" id="KW-0812">Transmembrane</keyword>
<gene>
    <name evidence="3" type="ORF">CERSUDRAFT_100423</name>
</gene>
<reference evidence="3 4" key="1">
    <citation type="journal article" date="2012" name="Proc. Natl. Acad. Sci. U.S.A.">
        <title>Comparative genomics of Ceriporiopsis subvermispora and Phanerochaete chrysosporium provide insight into selective ligninolysis.</title>
        <authorList>
            <person name="Fernandez-Fueyo E."/>
            <person name="Ruiz-Duenas F.J."/>
            <person name="Ferreira P."/>
            <person name="Floudas D."/>
            <person name="Hibbett D.S."/>
            <person name="Canessa P."/>
            <person name="Larrondo L.F."/>
            <person name="James T.Y."/>
            <person name="Seelenfreund D."/>
            <person name="Lobos S."/>
            <person name="Polanco R."/>
            <person name="Tello M."/>
            <person name="Honda Y."/>
            <person name="Watanabe T."/>
            <person name="Watanabe T."/>
            <person name="Ryu J.S."/>
            <person name="Kubicek C.P."/>
            <person name="Schmoll M."/>
            <person name="Gaskell J."/>
            <person name="Hammel K.E."/>
            <person name="St John F.J."/>
            <person name="Vanden Wymelenberg A."/>
            <person name="Sabat G."/>
            <person name="Splinter BonDurant S."/>
            <person name="Syed K."/>
            <person name="Yadav J.S."/>
            <person name="Doddapaneni H."/>
            <person name="Subramanian V."/>
            <person name="Lavin J.L."/>
            <person name="Oguiza J.A."/>
            <person name="Perez G."/>
            <person name="Pisabarro A.G."/>
            <person name="Ramirez L."/>
            <person name="Santoyo F."/>
            <person name="Master E."/>
            <person name="Coutinho P.M."/>
            <person name="Henrissat B."/>
            <person name="Lombard V."/>
            <person name="Magnuson J.K."/>
            <person name="Kuees U."/>
            <person name="Hori C."/>
            <person name="Igarashi K."/>
            <person name="Samejima M."/>
            <person name="Held B.W."/>
            <person name="Barry K.W."/>
            <person name="LaButti K.M."/>
            <person name="Lapidus A."/>
            <person name="Lindquist E.A."/>
            <person name="Lucas S.M."/>
            <person name="Riley R."/>
            <person name="Salamov A.A."/>
            <person name="Hoffmeister D."/>
            <person name="Schwenk D."/>
            <person name="Hadar Y."/>
            <person name="Yarden O."/>
            <person name="de Vries R.P."/>
            <person name="Wiebenga A."/>
            <person name="Stenlid J."/>
            <person name="Eastwood D."/>
            <person name="Grigoriev I.V."/>
            <person name="Berka R.M."/>
            <person name="Blanchette R.A."/>
            <person name="Kersten P."/>
            <person name="Martinez A.T."/>
            <person name="Vicuna R."/>
            <person name="Cullen D."/>
        </authorList>
    </citation>
    <scope>NUCLEOTIDE SEQUENCE [LARGE SCALE GENOMIC DNA]</scope>
    <source>
        <strain evidence="3 4">B</strain>
    </source>
</reference>
<feature type="domain" description="DUF6534" evidence="2">
    <location>
        <begin position="165"/>
        <end position="217"/>
    </location>
</feature>
<feature type="transmembrane region" description="Helical" evidence="1">
    <location>
        <begin position="46"/>
        <end position="64"/>
    </location>
</feature>
<feature type="transmembrane region" description="Helical" evidence="1">
    <location>
        <begin position="200"/>
        <end position="223"/>
    </location>
</feature>